<organism evidence="2 3">
    <name type="scientific">Thalassospira indica</name>
    <dbReference type="NCBI Taxonomy" id="1891279"/>
    <lineage>
        <taxon>Bacteria</taxon>
        <taxon>Pseudomonadati</taxon>
        <taxon>Pseudomonadota</taxon>
        <taxon>Alphaproteobacteria</taxon>
        <taxon>Rhodospirillales</taxon>
        <taxon>Thalassospiraceae</taxon>
        <taxon>Thalassospira</taxon>
    </lineage>
</organism>
<gene>
    <name evidence="2" type="ORF">DY252_04920</name>
</gene>
<dbReference type="Pfam" id="PF13579">
    <property type="entry name" value="Glyco_trans_4_4"/>
    <property type="match status" value="1"/>
</dbReference>
<dbReference type="Gene3D" id="3.40.50.2000">
    <property type="entry name" value="Glycogen Phosphorylase B"/>
    <property type="match status" value="2"/>
</dbReference>
<sequence>MSTIARRLHQDGHQVDVLTGKPSRTINPSRDKGANSDGCDGLRVFRLNLQPEVGRPVWRIINALYLGLSLLVKAIFTRYDVIISTSIPPVLGGFFASLAARLTRSRFIYYCMDLHPEVGRVSGDFSNPVLYRILLRIDDWSCRQARPVLVHSEDMRNTLRARSRGNEYAIELMNNFALPTRHSNQSKTEWHHSSYNNRLTLIYAGNMGRFQGLETLIGAMGLVAHRKDIELIMMGEGGAKADLISLQKQTNSNVRFYDYQPVEVAKAAINTADIGLVMLTPDIYKYAYPSKTMAYLEQGCPIIAVIEEESELARTMKSDGYGFSIPIGNTEALAQLLMQLADDMSWKEPMRQSASTAFERYFSASVVLDKWTKLVDQSHQTS</sequence>
<dbReference type="InterPro" id="IPR028098">
    <property type="entry name" value="Glyco_trans_4-like_N"/>
</dbReference>
<feature type="domain" description="Glycosyltransferase subfamily 4-like N-terminal" evidence="1">
    <location>
        <begin position="4"/>
        <end position="163"/>
    </location>
</feature>
<dbReference type="EMBL" id="CP031555">
    <property type="protein sequence ID" value="AXO13634.1"/>
    <property type="molecule type" value="Genomic_DNA"/>
</dbReference>
<reference evidence="2 3" key="1">
    <citation type="submission" date="2018-08" db="EMBL/GenBank/DDBJ databases">
        <title>Complete genome sequence of type strain Thalassospira indica MCCC 1A01103T, isolated from isolated from deep seawater of the Indian Ocean.</title>
        <authorList>
            <person name="Liu Y."/>
        </authorList>
    </citation>
    <scope>NUCLEOTIDE SEQUENCE [LARGE SCALE GENOMIC DNA]</scope>
    <source>
        <strain evidence="2 3">PB8BT</strain>
    </source>
</reference>
<dbReference type="CDD" id="cd03794">
    <property type="entry name" value="GT4_WbuB-like"/>
    <property type="match status" value="1"/>
</dbReference>
<dbReference type="Pfam" id="PF13692">
    <property type="entry name" value="Glyco_trans_1_4"/>
    <property type="match status" value="1"/>
</dbReference>
<dbReference type="PANTHER" id="PTHR12526:SF609">
    <property type="entry name" value="LIPOPOLYSACCHARIDE BIOSYNTHESIS PROTEIN"/>
    <property type="match status" value="1"/>
</dbReference>
<evidence type="ECO:0000259" key="1">
    <source>
        <dbReference type="Pfam" id="PF13579"/>
    </source>
</evidence>
<keyword evidence="3" id="KW-1185">Reference proteome</keyword>
<proteinExistence type="predicted"/>
<dbReference type="Proteomes" id="UP000256971">
    <property type="component" value="Chromosome"/>
</dbReference>
<dbReference type="SUPFAM" id="SSF53756">
    <property type="entry name" value="UDP-Glycosyltransferase/glycogen phosphorylase"/>
    <property type="match status" value="1"/>
</dbReference>
<evidence type="ECO:0000313" key="2">
    <source>
        <dbReference type="EMBL" id="AXO13634.1"/>
    </source>
</evidence>
<accession>A0ABM6XVJ4</accession>
<name>A0ABM6XVJ4_9PROT</name>
<dbReference type="PANTHER" id="PTHR12526">
    <property type="entry name" value="GLYCOSYLTRANSFERASE"/>
    <property type="match status" value="1"/>
</dbReference>
<evidence type="ECO:0000313" key="3">
    <source>
        <dbReference type="Proteomes" id="UP000256971"/>
    </source>
</evidence>
<protein>
    <submittedName>
        <fullName evidence="2">Glycosyltransferase WbuB</fullName>
    </submittedName>
</protein>